<dbReference type="Proteomes" id="UP001501705">
    <property type="component" value="Unassembled WGS sequence"/>
</dbReference>
<dbReference type="EMBL" id="BAAAPH010000015">
    <property type="protein sequence ID" value="GAA1584872.1"/>
    <property type="molecule type" value="Genomic_DNA"/>
</dbReference>
<proteinExistence type="predicted"/>
<reference evidence="1 2" key="1">
    <citation type="journal article" date="2019" name="Int. J. Syst. Evol. Microbiol.">
        <title>The Global Catalogue of Microorganisms (GCM) 10K type strain sequencing project: providing services to taxonomists for standard genome sequencing and annotation.</title>
        <authorList>
            <consortium name="The Broad Institute Genomics Platform"/>
            <consortium name="The Broad Institute Genome Sequencing Center for Infectious Disease"/>
            <person name="Wu L."/>
            <person name="Ma J."/>
        </authorList>
    </citation>
    <scope>NUCLEOTIDE SEQUENCE [LARGE SCALE GENOMIC DNA]</scope>
    <source>
        <strain evidence="1 2">JCM 15572</strain>
    </source>
</reference>
<protein>
    <submittedName>
        <fullName evidence="1">Uncharacterized protein</fullName>
    </submittedName>
</protein>
<keyword evidence="2" id="KW-1185">Reference proteome</keyword>
<name>A0ABN2DTM5_9ACTN</name>
<evidence type="ECO:0000313" key="1">
    <source>
        <dbReference type="EMBL" id="GAA1584872.1"/>
    </source>
</evidence>
<comment type="caution">
    <text evidence="1">The sequence shown here is derived from an EMBL/GenBank/DDBJ whole genome shotgun (WGS) entry which is preliminary data.</text>
</comment>
<evidence type="ECO:0000313" key="2">
    <source>
        <dbReference type="Proteomes" id="UP001501705"/>
    </source>
</evidence>
<sequence>MQSESAAEGGQERASRQVLVRAAVDAFEQVDEDMFPVFRADLRSVRPVE</sequence>
<dbReference type="RefSeq" id="WP_344236184.1">
    <property type="nucleotide sequence ID" value="NZ_BAAAPH010000015.1"/>
</dbReference>
<organism evidence="1 2">
    <name type="scientific">Kribbella hippodromi</name>
    <dbReference type="NCBI Taxonomy" id="434347"/>
    <lineage>
        <taxon>Bacteria</taxon>
        <taxon>Bacillati</taxon>
        <taxon>Actinomycetota</taxon>
        <taxon>Actinomycetes</taxon>
        <taxon>Propionibacteriales</taxon>
        <taxon>Kribbellaceae</taxon>
        <taxon>Kribbella</taxon>
    </lineage>
</organism>
<gene>
    <name evidence="1" type="ORF">GCM10009804_46440</name>
</gene>
<accession>A0ABN2DTM5</accession>